<evidence type="ECO:0000259" key="7">
    <source>
        <dbReference type="PROSITE" id="PS51379"/>
    </source>
</evidence>
<dbReference type="InterPro" id="IPR017900">
    <property type="entry name" value="4Fe4S_Fe_S_CS"/>
</dbReference>
<protein>
    <recommendedName>
        <fullName evidence="6">Glycolate oxidase iron-sulfur subunit</fullName>
        <ecNumber evidence="6">1.1.99.14</ecNumber>
    </recommendedName>
</protein>
<dbReference type="Gene3D" id="1.10.1060.10">
    <property type="entry name" value="Alpha-helical ferredoxin"/>
    <property type="match status" value="1"/>
</dbReference>
<sequence>MADLTKLAKMLQELDDHMVACMKCGMCQAVCPVFAETMKEADVTRGKIALLENLAKEMVSDPEGVQEKLNKCLLCGSCGANCPSGVKIMDIFLRARCIVNSYMGLSPVKKAILRGMLTNPKLFNALLDMGSVFQGLFTTKVNDLLGSSCSKILSPIIGDRHFVGLASKSLHSRIKSLDTPAGKSGVKVAFFPGCLGDKMFTSVADACLKVFSHHGVGVYMPEGMACCGIPSLASGDRVSYDKLVKLNLDLFAKGKFDYLVTPCATCTATIKEIWPKMMGDYPFEMRKQIEELEKKTMDVNAFVVDVLGVTPAADAPKGNVKVTFHDSCHMKKSLGVTAQPRNLIRMNPKYDLVEMAECDRCCGSGGSFNLYHYDLSKQIGERKRQNIVDSGAQVVSTGCPACMLQMTDMLSQHGDRVAVKHCIEIYADSLG</sequence>
<evidence type="ECO:0000313" key="8">
    <source>
        <dbReference type="EMBL" id="ABM27368.1"/>
    </source>
</evidence>
<dbReference type="PIRSF" id="PIRSF000139">
    <property type="entry name" value="Glc_ox_4Fe-4S"/>
    <property type="match status" value="1"/>
</dbReference>
<evidence type="ECO:0000256" key="3">
    <source>
        <dbReference type="ARBA" id="ARBA00022737"/>
    </source>
</evidence>
<dbReference type="InterPro" id="IPR017896">
    <property type="entry name" value="4Fe4S_Fe-S-bd"/>
</dbReference>
<dbReference type="PROSITE" id="PS51379">
    <property type="entry name" value="4FE4S_FER_2"/>
    <property type="match status" value="2"/>
</dbReference>
<keyword evidence="6" id="KW-0249">Electron transport</keyword>
<dbReference type="RefSeq" id="WP_011791554.1">
    <property type="nucleotide sequence ID" value="NC_008751.1"/>
</dbReference>
<keyword evidence="4 6" id="KW-0408">Iron</keyword>
<comment type="catalytic activity">
    <reaction evidence="6">
        <text>(R)-lactate + A = pyruvate + AH2</text>
        <dbReference type="Rhea" id="RHEA:15089"/>
        <dbReference type="ChEBI" id="CHEBI:13193"/>
        <dbReference type="ChEBI" id="CHEBI:15361"/>
        <dbReference type="ChEBI" id="CHEBI:16004"/>
        <dbReference type="ChEBI" id="CHEBI:17499"/>
    </reaction>
</comment>
<dbReference type="GO" id="GO:0051539">
    <property type="term" value="F:4 iron, 4 sulfur cluster binding"/>
    <property type="evidence" value="ECO:0007669"/>
    <property type="project" value="UniProtKB-UniRule"/>
</dbReference>
<dbReference type="GO" id="GO:0046872">
    <property type="term" value="F:metal ion binding"/>
    <property type="evidence" value="ECO:0007669"/>
    <property type="project" value="UniProtKB-UniRule"/>
</dbReference>
<feature type="domain" description="4Fe-4S ferredoxin-type" evidence="7">
    <location>
        <begin position="63"/>
        <end position="92"/>
    </location>
</feature>
<keyword evidence="5 6" id="KW-0411">Iron-sulfur</keyword>
<dbReference type="PANTHER" id="PTHR32479:SF20">
    <property type="entry name" value="GLYCOLATE OXIDASE IRON-SULFUR SUBUNIT"/>
    <property type="match status" value="1"/>
</dbReference>
<dbReference type="InterPro" id="IPR012257">
    <property type="entry name" value="Glc_ox_4Fe-4S"/>
</dbReference>
<evidence type="ECO:0000256" key="5">
    <source>
        <dbReference type="ARBA" id="ARBA00023014"/>
    </source>
</evidence>
<proteinExistence type="predicted"/>
<keyword evidence="1 6" id="KW-0004">4Fe-4S</keyword>
<comment type="cofactor">
    <cofactor evidence="6">
        <name>[4Fe-4S] cluster</name>
        <dbReference type="ChEBI" id="CHEBI:49883"/>
    </cofactor>
    <text evidence="6">Binds 2 [4Fe-4S] clusters.</text>
</comment>
<keyword evidence="2 6" id="KW-0479">Metal-binding</keyword>
<evidence type="ECO:0000256" key="1">
    <source>
        <dbReference type="ARBA" id="ARBA00022485"/>
    </source>
</evidence>
<dbReference type="SUPFAM" id="SSF46548">
    <property type="entry name" value="alpha-helical ferredoxin"/>
    <property type="match status" value="1"/>
</dbReference>
<dbReference type="EMBL" id="CP000527">
    <property type="protein sequence ID" value="ABM27368.1"/>
    <property type="molecule type" value="Genomic_DNA"/>
</dbReference>
<feature type="domain" description="4Fe-4S ferredoxin-type" evidence="7">
    <location>
        <begin position="10"/>
        <end position="41"/>
    </location>
</feature>
<evidence type="ECO:0000256" key="2">
    <source>
        <dbReference type="ARBA" id="ARBA00022723"/>
    </source>
</evidence>
<keyword evidence="3" id="KW-0677">Repeat</keyword>
<dbReference type="Pfam" id="PF02754">
    <property type="entry name" value="CCG"/>
    <property type="match status" value="2"/>
</dbReference>
<name>A0A0H3A7D5_NITV4</name>
<evidence type="ECO:0000256" key="6">
    <source>
        <dbReference type="PIRNR" id="PIRNR000139"/>
    </source>
</evidence>
<dbReference type="Proteomes" id="UP000009173">
    <property type="component" value="Chromosome"/>
</dbReference>
<dbReference type="KEGG" id="dvl:Dvul_0345"/>
<comment type="function">
    <text evidence="6">Component of a complex that catalyzes the oxidation of glycolate to glyoxylate.</text>
</comment>
<dbReference type="GO" id="GO:0019154">
    <property type="term" value="F:glycolate dehydrogenase activity"/>
    <property type="evidence" value="ECO:0007669"/>
    <property type="project" value="UniProtKB-EC"/>
</dbReference>
<dbReference type="EC" id="1.1.99.14" evidence="6"/>
<dbReference type="InterPro" id="IPR009051">
    <property type="entry name" value="Helical_ferredxn"/>
</dbReference>
<evidence type="ECO:0000313" key="9">
    <source>
        <dbReference type="Proteomes" id="UP000009173"/>
    </source>
</evidence>
<evidence type="ECO:0000256" key="4">
    <source>
        <dbReference type="ARBA" id="ARBA00023004"/>
    </source>
</evidence>
<keyword evidence="6" id="KW-0813">Transport</keyword>
<accession>A0A0H3A7D5</accession>
<dbReference type="PROSITE" id="PS00198">
    <property type="entry name" value="4FE4S_FER_1"/>
    <property type="match status" value="1"/>
</dbReference>
<dbReference type="AlphaFoldDB" id="A0A0H3A7D5"/>
<gene>
    <name evidence="8" type="ordered locus">Dvul_0345</name>
</gene>
<dbReference type="PANTHER" id="PTHR32479">
    <property type="entry name" value="GLYCOLATE OXIDASE IRON-SULFUR SUBUNIT"/>
    <property type="match status" value="1"/>
</dbReference>
<comment type="catalytic activity">
    <reaction evidence="6">
        <text>glycolate + A = glyoxylate + AH2</text>
        <dbReference type="Rhea" id="RHEA:21264"/>
        <dbReference type="ChEBI" id="CHEBI:13193"/>
        <dbReference type="ChEBI" id="CHEBI:17499"/>
        <dbReference type="ChEBI" id="CHEBI:29805"/>
        <dbReference type="ChEBI" id="CHEBI:36655"/>
        <dbReference type="EC" id="1.1.99.14"/>
    </reaction>
</comment>
<dbReference type="Pfam" id="PF13183">
    <property type="entry name" value="Fer4_8"/>
    <property type="match status" value="1"/>
</dbReference>
<reference evidence="9" key="1">
    <citation type="journal article" date="2009" name="Environ. Microbiol.">
        <title>Contribution of mobile genetic elements to Desulfovibrio vulgaris genome plasticity.</title>
        <authorList>
            <person name="Walker C.B."/>
            <person name="Stolyar S."/>
            <person name="Chivian D."/>
            <person name="Pinel N."/>
            <person name="Gabster J.A."/>
            <person name="Dehal P.S."/>
            <person name="He Z."/>
            <person name="Yang Z.K."/>
            <person name="Yen H.C."/>
            <person name="Zhou J."/>
            <person name="Wall J.D."/>
            <person name="Hazen T.C."/>
            <person name="Arkin A.P."/>
            <person name="Stahl D.A."/>
        </authorList>
    </citation>
    <scope>NUCLEOTIDE SEQUENCE [LARGE SCALE GENOMIC DNA]</scope>
    <source>
        <strain evidence="9">DP4</strain>
    </source>
</reference>
<dbReference type="HOGENOM" id="CLU_023081_0_1_7"/>
<dbReference type="InterPro" id="IPR004017">
    <property type="entry name" value="Cys_rich_dom"/>
</dbReference>
<organism evidence="8 9">
    <name type="scientific">Nitratidesulfovibrio vulgaris (strain DP4)</name>
    <name type="common">Desulfovibrio vulgaris</name>
    <dbReference type="NCBI Taxonomy" id="391774"/>
    <lineage>
        <taxon>Bacteria</taxon>
        <taxon>Pseudomonadati</taxon>
        <taxon>Thermodesulfobacteriota</taxon>
        <taxon>Desulfovibrionia</taxon>
        <taxon>Desulfovibrionales</taxon>
        <taxon>Desulfovibrionaceae</taxon>
        <taxon>Nitratidesulfovibrio</taxon>
    </lineage>
</organism>